<evidence type="ECO:0000313" key="3">
    <source>
        <dbReference type="Proteomes" id="UP001060330"/>
    </source>
</evidence>
<protein>
    <submittedName>
        <fullName evidence="2">Uncharacterized protein</fullName>
    </submittedName>
</protein>
<dbReference type="AlphaFoldDB" id="A0AAQ2NIL7"/>
<accession>A0AAQ2NIL7</accession>
<feature type="transmembrane region" description="Helical" evidence="1">
    <location>
        <begin position="6"/>
        <end position="28"/>
    </location>
</feature>
<name>A0AAQ2NIL7_BACFG</name>
<dbReference type="Proteomes" id="UP001060330">
    <property type="component" value="Chromosome"/>
</dbReference>
<dbReference type="EMBL" id="CP103216">
    <property type="protein sequence ID" value="UVR56810.1"/>
    <property type="molecule type" value="Genomic_DNA"/>
</dbReference>
<evidence type="ECO:0000313" key="2">
    <source>
        <dbReference type="EMBL" id="UVR56810.1"/>
    </source>
</evidence>
<keyword evidence="1" id="KW-0812">Transmembrane</keyword>
<reference evidence="2" key="1">
    <citation type="submission" date="2022-08" db="EMBL/GenBank/DDBJ databases">
        <title>Genome Sequencing of Bacteroides fragilis Group Isolates with Nanopore Technology.</title>
        <authorList>
            <person name="Tisza M.J."/>
            <person name="Smith D."/>
            <person name="Dekker J.P."/>
        </authorList>
    </citation>
    <scope>NUCLEOTIDE SEQUENCE</scope>
    <source>
        <strain evidence="2">BFG-70</strain>
    </source>
</reference>
<keyword evidence="1" id="KW-0472">Membrane</keyword>
<gene>
    <name evidence="2" type="ORF">NXX45_01705</name>
</gene>
<keyword evidence="1" id="KW-1133">Transmembrane helix</keyword>
<evidence type="ECO:0000256" key="1">
    <source>
        <dbReference type="SAM" id="Phobius"/>
    </source>
</evidence>
<organism evidence="2 3">
    <name type="scientific">Bacteroides fragilis</name>
    <dbReference type="NCBI Taxonomy" id="817"/>
    <lineage>
        <taxon>Bacteria</taxon>
        <taxon>Pseudomonadati</taxon>
        <taxon>Bacteroidota</taxon>
        <taxon>Bacteroidia</taxon>
        <taxon>Bacteroidales</taxon>
        <taxon>Bacteroidaceae</taxon>
        <taxon>Bacteroides</taxon>
    </lineage>
</organism>
<dbReference type="RefSeq" id="WP_230321790.1">
    <property type="nucleotide sequence ID" value="NZ_JADOZX010000024.1"/>
</dbReference>
<sequence>MNLEIISVILSIIILICFFVLCVNVSAIKKSVNVPQPWQASFSLYCSTGQIEKARDVLLKAIMHDSDCARGFYLNVPDRLDVQKRIEARYGEYLKIVDLTIDFNKVNEYISKL</sequence>
<proteinExistence type="predicted"/>